<dbReference type="AlphaFoldDB" id="A0AAP0EQ29"/>
<organism evidence="1 2">
    <name type="scientific">Stephania yunnanensis</name>
    <dbReference type="NCBI Taxonomy" id="152371"/>
    <lineage>
        <taxon>Eukaryota</taxon>
        <taxon>Viridiplantae</taxon>
        <taxon>Streptophyta</taxon>
        <taxon>Embryophyta</taxon>
        <taxon>Tracheophyta</taxon>
        <taxon>Spermatophyta</taxon>
        <taxon>Magnoliopsida</taxon>
        <taxon>Ranunculales</taxon>
        <taxon>Menispermaceae</taxon>
        <taxon>Menispermoideae</taxon>
        <taxon>Cissampelideae</taxon>
        <taxon>Stephania</taxon>
    </lineage>
</organism>
<name>A0AAP0EQ29_9MAGN</name>
<keyword evidence="2" id="KW-1185">Reference proteome</keyword>
<gene>
    <name evidence="1" type="ORF">Syun_027770</name>
</gene>
<evidence type="ECO:0000313" key="1">
    <source>
        <dbReference type="EMBL" id="KAK9092859.1"/>
    </source>
</evidence>
<dbReference type="Proteomes" id="UP001420932">
    <property type="component" value="Unassembled WGS sequence"/>
</dbReference>
<protein>
    <submittedName>
        <fullName evidence="1">Uncharacterized protein</fullName>
    </submittedName>
</protein>
<dbReference type="EMBL" id="JBBNAF010000012">
    <property type="protein sequence ID" value="KAK9092859.1"/>
    <property type="molecule type" value="Genomic_DNA"/>
</dbReference>
<sequence>MDEKEEKEEKCRTIMWGKQLVRSSLDFLDWLIKEDWLEMIQHTKLNQLQMVWHG</sequence>
<evidence type="ECO:0000313" key="2">
    <source>
        <dbReference type="Proteomes" id="UP001420932"/>
    </source>
</evidence>
<reference evidence="1 2" key="1">
    <citation type="submission" date="2024-01" db="EMBL/GenBank/DDBJ databases">
        <title>Genome assemblies of Stephania.</title>
        <authorList>
            <person name="Yang L."/>
        </authorList>
    </citation>
    <scope>NUCLEOTIDE SEQUENCE [LARGE SCALE GENOMIC DNA]</scope>
    <source>
        <strain evidence="1">YNDBR</strain>
        <tissue evidence="1">Leaf</tissue>
    </source>
</reference>
<accession>A0AAP0EQ29</accession>
<proteinExistence type="predicted"/>
<comment type="caution">
    <text evidence="1">The sequence shown here is derived from an EMBL/GenBank/DDBJ whole genome shotgun (WGS) entry which is preliminary data.</text>
</comment>